<name>A0A0A0D5E5_9PROT</name>
<evidence type="ECO:0000313" key="5">
    <source>
        <dbReference type="EMBL" id="KGM33068.1"/>
    </source>
</evidence>
<dbReference type="PRINTS" id="PR01727">
    <property type="entry name" value="DNABINDINGHU"/>
</dbReference>
<evidence type="ECO:0000256" key="2">
    <source>
        <dbReference type="ARBA" id="ARBA00023067"/>
    </source>
</evidence>
<evidence type="ECO:0000256" key="1">
    <source>
        <dbReference type="ARBA" id="ARBA00010529"/>
    </source>
</evidence>
<dbReference type="PANTHER" id="PTHR33175:SF3">
    <property type="entry name" value="DNA-BINDING PROTEIN HU-BETA"/>
    <property type="match status" value="1"/>
</dbReference>
<dbReference type="AlphaFoldDB" id="A0A0A0D5E5"/>
<dbReference type="InterPro" id="IPR000119">
    <property type="entry name" value="Hist_DNA-bd"/>
</dbReference>
<sequence length="91" mass="9878">MNTSELIEQLAQDHKLSRVKAKRILTSIFQAITESAARGDQVSISGFGRFKVATRPEREGRNPTTGAPITIAASKKVVFSPSKPVREALNA</sequence>
<dbReference type="GO" id="GO:0003677">
    <property type="term" value="F:DNA binding"/>
    <property type="evidence" value="ECO:0007669"/>
    <property type="project" value="UniProtKB-KW"/>
</dbReference>
<dbReference type="PANTHER" id="PTHR33175">
    <property type="entry name" value="DNA-BINDING PROTEIN HU"/>
    <property type="match status" value="1"/>
</dbReference>
<dbReference type="Pfam" id="PF00216">
    <property type="entry name" value="Bac_DNA_binding"/>
    <property type="match status" value="1"/>
</dbReference>
<dbReference type="EMBL" id="JANX01000228">
    <property type="protein sequence ID" value="KGM33068.1"/>
    <property type="molecule type" value="Genomic_DNA"/>
</dbReference>
<protein>
    <submittedName>
        <fullName evidence="5">Integration host factor</fullName>
    </submittedName>
</protein>
<accession>A0A0A0D5E5</accession>
<dbReference type="CDD" id="cd13831">
    <property type="entry name" value="HU"/>
    <property type="match status" value="1"/>
</dbReference>
<proteinExistence type="inferred from homology"/>
<evidence type="ECO:0000256" key="3">
    <source>
        <dbReference type="ARBA" id="ARBA00023125"/>
    </source>
</evidence>
<organism evidence="5 6">
    <name type="scientific">Inquilinus limosus MP06</name>
    <dbReference type="NCBI Taxonomy" id="1398085"/>
    <lineage>
        <taxon>Bacteria</taxon>
        <taxon>Pseudomonadati</taxon>
        <taxon>Pseudomonadota</taxon>
        <taxon>Alphaproteobacteria</taxon>
        <taxon>Rhodospirillales</taxon>
        <taxon>Rhodospirillaceae</taxon>
        <taxon>Inquilinus</taxon>
    </lineage>
</organism>
<comment type="caution">
    <text evidence="5">The sequence shown here is derived from an EMBL/GenBank/DDBJ whole genome shotgun (WGS) entry which is preliminary data.</text>
</comment>
<dbReference type="GO" id="GO:0030261">
    <property type="term" value="P:chromosome condensation"/>
    <property type="evidence" value="ECO:0007669"/>
    <property type="project" value="UniProtKB-KW"/>
</dbReference>
<dbReference type="InterPro" id="IPR020816">
    <property type="entry name" value="Histone-like_DNA-bd_CS"/>
</dbReference>
<dbReference type="Gene3D" id="4.10.520.10">
    <property type="entry name" value="IHF-like DNA-binding proteins"/>
    <property type="match status" value="1"/>
</dbReference>
<reference evidence="5 6" key="1">
    <citation type="submission" date="2014-01" db="EMBL/GenBank/DDBJ databases">
        <title>Genome sequence determination for a cystic fibrosis isolate, Inquilinus limosus.</title>
        <authorList>
            <person name="Pino M."/>
            <person name="Di Conza J."/>
            <person name="Gutkind G."/>
        </authorList>
    </citation>
    <scope>NUCLEOTIDE SEQUENCE [LARGE SCALE GENOMIC DNA]</scope>
    <source>
        <strain evidence="5 6">MP06</strain>
    </source>
</reference>
<evidence type="ECO:0000313" key="6">
    <source>
        <dbReference type="Proteomes" id="UP000029995"/>
    </source>
</evidence>
<dbReference type="SMART" id="SM00411">
    <property type="entry name" value="BHL"/>
    <property type="match status" value="1"/>
</dbReference>
<gene>
    <name evidence="5" type="ORF">P409_17835</name>
</gene>
<dbReference type="PROSITE" id="PS00045">
    <property type="entry name" value="HISTONE_LIKE"/>
    <property type="match status" value="1"/>
</dbReference>
<dbReference type="GO" id="GO:0030527">
    <property type="term" value="F:structural constituent of chromatin"/>
    <property type="evidence" value="ECO:0007669"/>
    <property type="project" value="InterPro"/>
</dbReference>
<keyword evidence="2" id="KW-0226">DNA condensation</keyword>
<dbReference type="Proteomes" id="UP000029995">
    <property type="component" value="Unassembled WGS sequence"/>
</dbReference>
<dbReference type="RefSeq" id="WP_034840518.1">
    <property type="nucleotide sequence ID" value="NZ_JANX01000228.1"/>
</dbReference>
<dbReference type="SUPFAM" id="SSF47729">
    <property type="entry name" value="IHF-like DNA-binding proteins"/>
    <property type="match status" value="1"/>
</dbReference>
<comment type="similarity">
    <text evidence="1 4">Belongs to the bacterial histone-like protein family.</text>
</comment>
<evidence type="ECO:0000256" key="4">
    <source>
        <dbReference type="RuleBase" id="RU003939"/>
    </source>
</evidence>
<keyword evidence="3" id="KW-0238">DNA-binding</keyword>
<dbReference type="InterPro" id="IPR010992">
    <property type="entry name" value="IHF-like_DNA-bd_dom_sf"/>
</dbReference>